<evidence type="ECO:0000313" key="1">
    <source>
        <dbReference type="EMBL" id="KAA5543143.1"/>
    </source>
</evidence>
<proteinExistence type="predicted"/>
<keyword evidence="2" id="KW-1185">Reference proteome</keyword>
<gene>
    <name evidence="1" type="ORF">FYK55_12735</name>
</gene>
<name>A0A5M6D6Z7_9BACT</name>
<organism evidence="1 2">
    <name type="scientific">Roseiconus nitratireducens</name>
    <dbReference type="NCBI Taxonomy" id="2605748"/>
    <lineage>
        <taxon>Bacteria</taxon>
        <taxon>Pseudomonadati</taxon>
        <taxon>Planctomycetota</taxon>
        <taxon>Planctomycetia</taxon>
        <taxon>Pirellulales</taxon>
        <taxon>Pirellulaceae</taxon>
        <taxon>Roseiconus</taxon>
    </lineage>
</organism>
<dbReference type="AlphaFoldDB" id="A0A5M6D6Z7"/>
<dbReference type="Proteomes" id="UP000324479">
    <property type="component" value="Unassembled WGS sequence"/>
</dbReference>
<accession>A0A5M6D6Z7</accession>
<evidence type="ECO:0000313" key="2">
    <source>
        <dbReference type="Proteomes" id="UP000324479"/>
    </source>
</evidence>
<dbReference type="EMBL" id="VWOX01000006">
    <property type="protein sequence ID" value="KAA5543143.1"/>
    <property type="molecule type" value="Genomic_DNA"/>
</dbReference>
<reference evidence="1 2" key="1">
    <citation type="submission" date="2019-08" db="EMBL/GenBank/DDBJ databases">
        <authorList>
            <person name="Dhanesh K."/>
            <person name="Kumar G."/>
            <person name="Sasikala C."/>
            <person name="Venkata Ramana C."/>
        </authorList>
    </citation>
    <scope>NUCLEOTIDE SEQUENCE [LARGE SCALE GENOMIC DNA]</scope>
    <source>
        <strain evidence="1 2">JC645</strain>
    </source>
</reference>
<dbReference type="RefSeq" id="WP_161604478.1">
    <property type="nucleotide sequence ID" value="NZ_VWOX01000006.1"/>
</dbReference>
<protein>
    <submittedName>
        <fullName evidence="1">Uncharacterized protein</fullName>
    </submittedName>
</protein>
<comment type="caution">
    <text evidence="1">The sequence shown here is derived from an EMBL/GenBank/DDBJ whole genome shotgun (WGS) entry which is preliminary data.</text>
</comment>
<sequence length="325" mass="36565">MRYLHGPLRKGVILAFLLSANQLRGQQSDRSAIAPPDVYVHVDLVRNELEAIRFVMGRPKNQQKELGVTGAAPREVYFQVLTMYRKSDRLCFEHCRIHGEEPPLVTGEIHPGDVHYVTNLALQRLRLVKQKLGIDDQVTPANLDPSKTPTDVFRAAVQANRQLNLLLDRQVAPSDVFQQVTTGVGYAARLLEQFPEATEIPADPDFEVGKRPADVYQRLLRCFRKIREIAALSGLQMLELEVGKDEISQAQPSDVYDIASLLVSELAFLHSQLEDSAPPREVYFVGRKFPSHVYQRAGILELQLDALKTHVAEHPSWLNPEGTPP</sequence>